<dbReference type="EMBL" id="BAAAEI010000012">
    <property type="protein sequence ID" value="GAA0357636.1"/>
    <property type="molecule type" value="Genomic_DNA"/>
</dbReference>
<dbReference type="InterPro" id="IPR051340">
    <property type="entry name" value="Haloalkane_dehalogenase"/>
</dbReference>
<gene>
    <name evidence="2" type="ORF">GCM10009092_22320</name>
</gene>
<reference evidence="3" key="1">
    <citation type="journal article" date="2019" name="Int. J. Syst. Evol. Microbiol.">
        <title>The Global Catalogue of Microorganisms (GCM) 10K type strain sequencing project: providing services to taxonomists for standard genome sequencing and annotation.</title>
        <authorList>
            <consortium name="The Broad Institute Genomics Platform"/>
            <consortium name="The Broad Institute Genome Sequencing Center for Infectious Disease"/>
            <person name="Wu L."/>
            <person name="Ma J."/>
        </authorList>
    </citation>
    <scope>NUCLEOTIDE SEQUENCE [LARGE SCALE GENOMIC DNA]</scope>
    <source>
        <strain evidence="3">JCM 13378</strain>
    </source>
</reference>
<organism evidence="2 3">
    <name type="scientific">Bowmanella denitrificans</name>
    <dbReference type="NCBI Taxonomy" id="366582"/>
    <lineage>
        <taxon>Bacteria</taxon>
        <taxon>Pseudomonadati</taxon>
        <taxon>Pseudomonadota</taxon>
        <taxon>Gammaproteobacteria</taxon>
        <taxon>Alteromonadales</taxon>
        <taxon>Alteromonadaceae</taxon>
        <taxon>Bowmanella</taxon>
    </lineage>
</organism>
<dbReference type="Pfam" id="PF00561">
    <property type="entry name" value="Abhydrolase_1"/>
    <property type="match status" value="1"/>
</dbReference>
<dbReference type="InterPro" id="IPR000639">
    <property type="entry name" value="Epox_hydrolase-like"/>
</dbReference>
<sequence>MIFDRLPKCGVTFKFGFSGYDGFMSFNQICLTGLILTGIVPVSEAAPNQISYRYEQVGDVNVFYREAGSVEKPTVLLLHGFAASSFMFRDLIPQLADSYHVVAPDLPAFGFTQSPARANYSYTFGQLTQTIDQFTEQLKLDSYALIVHDYGAPVGWRLAIKHPSRITAIVSQNGNAYEDGLSEGWALIQKYWRERTQDSRDALREFFTPASIRWQYLEGVSNKHLVSPDAYTLEGKHISQAGNAEIQLDLVLDYASNVAMYPQFQAYFRKHQPPLLAVWGRNDPFFLPAGAQAWKRDIPNADIRFYDTGHFALETHGNEIIPVIRAFLDENIK</sequence>
<evidence type="ECO:0000259" key="1">
    <source>
        <dbReference type="Pfam" id="PF00561"/>
    </source>
</evidence>
<dbReference type="Proteomes" id="UP001501757">
    <property type="component" value="Unassembled WGS sequence"/>
</dbReference>
<feature type="domain" description="AB hydrolase-1" evidence="1">
    <location>
        <begin position="73"/>
        <end position="316"/>
    </location>
</feature>
<protein>
    <submittedName>
        <fullName evidence="2">Alpha/beta hydrolase</fullName>
    </submittedName>
</protein>
<dbReference type="GO" id="GO:0016787">
    <property type="term" value="F:hydrolase activity"/>
    <property type="evidence" value="ECO:0007669"/>
    <property type="project" value="UniProtKB-KW"/>
</dbReference>
<dbReference type="PRINTS" id="PR00412">
    <property type="entry name" value="EPOXHYDRLASE"/>
</dbReference>
<evidence type="ECO:0000313" key="3">
    <source>
        <dbReference type="Proteomes" id="UP001501757"/>
    </source>
</evidence>
<comment type="caution">
    <text evidence="2">The sequence shown here is derived from an EMBL/GenBank/DDBJ whole genome shotgun (WGS) entry which is preliminary data.</text>
</comment>
<accession>A0ABP3H132</accession>
<keyword evidence="3" id="KW-1185">Reference proteome</keyword>
<dbReference type="PANTHER" id="PTHR42977:SF1">
    <property type="entry name" value="BLR6576 PROTEIN"/>
    <property type="match status" value="1"/>
</dbReference>
<dbReference type="SUPFAM" id="SSF53474">
    <property type="entry name" value="alpha/beta-Hydrolases"/>
    <property type="match status" value="1"/>
</dbReference>
<dbReference type="InterPro" id="IPR000073">
    <property type="entry name" value="AB_hydrolase_1"/>
</dbReference>
<evidence type="ECO:0000313" key="2">
    <source>
        <dbReference type="EMBL" id="GAA0357636.1"/>
    </source>
</evidence>
<dbReference type="InterPro" id="IPR029058">
    <property type="entry name" value="AB_hydrolase_fold"/>
</dbReference>
<proteinExistence type="predicted"/>
<dbReference type="PANTHER" id="PTHR42977">
    <property type="entry name" value="HYDROLASE-RELATED"/>
    <property type="match status" value="1"/>
</dbReference>
<keyword evidence="2" id="KW-0378">Hydrolase</keyword>
<name>A0ABP3H132_9ALTE</name>
<dbReference type="Gene3D" id="3.40.50.1820">
    <property type="entry name" value="alpha/beta hydrolase"/>
    <property type="match status" value="1"/>
</dbReference>